<dbReference type="SMART" id="SM00213">
    <property type="entry name" value="UBQ"/>
    <property type="match status" value="1"/>
</dbReference>
<feature type="region of interest" description="Disordered" evidence="1">
    <location>
        <begin position="277"/>
        <end position="315"/>
    </location>
</feature>
<dbReference type="SMART" id="SM00165">
    <property type="entry name" value="UBA"/>
    <property type="match status" value="1"/>
</dbReference>
<feature type="domain" description="UBA" evidence="2">
    <location>
        <begin position="428"/>
        <end position="474"/>
    </location>
</feature>
<dbReference type="PROSITE" id="PS50053">
    <property type="entry name" value="UBIQUITIN_2"/>
    <property type="match status" value="1"/>
</dbReference>
<organism evidence="4">
    <name type="scientific">Aphanomyces astaci</name>
    <name type="common">Crayfish plague agent</name>
    <dbReference type="NCBI Taxonomy" id="112090"/>
    <lineage>
        <taxon>Eukaryota</taxon>
        <taxon>Sar</taxon>
        <taxon>Stramenopiles</taxon>
        <taxon>Oomycota</taxon>
        <taxon>Saprolegniomycetes</taxon>
        <taxon>Saprolegniales</taxon>
        <taxon>Verrucalvaceae</taxon>
        <taxon>Aphanomyces</taxon>
    </lineage>
</organism>
<reference evidence="4" key="1">
    <citation type="submission" date="2013-12" db="EMBL/GenBank/DDBJ databases">
        <title>The Genome Sequence of Aphanomyces astaci APO3.</title>
        <authorList>
            <consortium name="The Broad Institute Genomics Platform"/>
            <person name="Russ C."/>
            <person name="Tyler B."/>
            <person name="van West P."/>
            <person name="Dieguez-Uribeondo J."/>
            <person name="Young S.K."/>
            <person name="Zeng Q."/>
            <person name="Gargeya S."/>
            <person name="Fitzgerald M."/>
            <person name="Abouelleil A."/>
            <person name="Alvarado L."/>
            <person name="Chapman S.B."/>
            <person name="Gainer-Dewar J."/>
            <person name="Goldberg J."/>
            <person name="Griggs A."/>
            <person name="Gujja S."/>
            <person name="Hansen M."/>
            <person name="Howarth C."/>
            <person name="Imamovic A."/>
            <person name="Ireland A."/>
            <person name="Larimer J."/>
            <person name="McCowan C."/>
            <person name="Murphy C."/>
            <person name="Pearson M."/>
            <person name="Poon T.W."/>
            <person name="Priest M."/>
            <person name="Roberts A."/>
            <person name="Saif S."/>
            <person name="Shea T."/>
            <person name="Sykes S."/>
            <person name="Wortman J."/>
            <person name="Nusbaum C."/>
            <person name="Birren B."/>
        </authorList>
    </citation>
    <scope>NUCLEOTIDE SEQUENCE [LARGE SCALE GENOMIC DNA]</scope>
    <source>
        <strain evidence="4">APO3</strain>
    </source>
</reference>
<dbReference type="PANTHER" id="PTHR10677:SF3">
    <property type="entry name" value="FI07626P-RELATED"/>
    <property type="match status" value="1"/>
</dbReference>
<feature type="region of interest" description="Disordered" evidence="1">
    <location>
        <begin position="88"/>
        <end position="108"/>
    </location>
</feature>
<feature type="domain" description="Ubiquitin-like" evidence="3">
    <location>
        <begin position="10"/>
        <end position="79"/>
    </location>
</feature>
<dbReference type="InterPro" id="IPR015940">
    <property type="entry name" value="UBA"/>
</dbReference>
<name>W4FNI0_APHAT</name>
<dbReference type="InterPro" id="IPR009060">
    <property type="entry name" value="UBA-like_sf"/>
</dbReference>
<dbReference type="VEuPathDB" id="FungiDB:H257_15495"/>
<dbReference type="STRING" id="112090.W4FNI0"/>
<feature type="compositionally biased region" description="Low complexity" evidence="1">
    <location>
        <begin position="277"/>
        <end position="308"/>
    </location>
</feature>
<dbReference type="OrthoDB" id="267397at2759"/>
<feature type="compositionally biased region" description="Pro residues" evidence="1">
    <location>
        <begin position="88"/>
        <end position="103"/>
    </location>
</feature>
<dbReference type="InterPro" id="IPR015496">
    <property type="entry name" value="Ubiquilin"/>
</dbReference>
<dbReference type="SMART" id="SM00727">
    <property type="entry name" value="STI1"/>
    <property type="match status" value="4"/>
</dbReference>
<dbReference type="Gene3D" id="1.10.8.10">
    <property type="entry name" value="DNA helicase RuvA subunit, C-terminal domain"/>
    <property type="match status" value="1"/>
</dbReference>
<dbReference type="SUPFAM" id="SSF46934">
    <property type="entry name" value="UBA-like"/>
    <property type="match status" value="1"/>
</dbReference>
<proteinExistence type="predicted"/>
<dbReference type="AlphaFoldDB" id="W4FNI0"/>
<dbReference type="GO" id="GO:0031593">
    <property type="term" value="F:polyubiquitin modification-dependent protein binding"/>
    <property type="evidence" value="ECO:0007669"/>
    <property type="project" value="TreeGrafter"/>
</dbReference>
<gene>
    <name evidence="4" type="ORF">H257_15495</name>
</gene>
<accession>W4FNI0</accession>
<dbReference type="PROSITE" id="PS50030">
    <property type="entry name" value="UBA"/>
    <property type="match status" value="1"/>
</dbReference>
<dbReference type="EMBL" id="KI913184">
    <property type="protein sequence ID" value="ETV68491.1"/>
    <property type="molecule type" value="Genomic_DNA"/>
</dbReference>
<dbReference type="PROSITE" id="PS00299">
    <property type="entry name" value="UBIQUITIN_1"/>
    <property type="match status" value="1"/>
</dbReference>
<evidence type="ECO:0000313" key="4">
    <source>
        <dbReference type="EMBL" id="ETV68491.1"/>
    </source>
</evidence>
<dbReference type="CDD" id="cd14399">
    <property type="entry name" value="UBA_PLICs"/>
    <property type="match status" value="1"/>
</dbReference>
<dbReference type="PANTHER" id="PTHR10677">
    <property type="entry name" value="UBIQUILIN"/>
    <property type="match status" value="1"/>
</dbReference>
<dbReference type="Gene3D" id="1.10.260.100">
    <property type="match status" value="1"/>
</dbReference>
<evidence type="ECO:0000259" key="2">
    <source>
        <dbReference type="PROSITE" id="PS50030"/>
    </source>
</evidence>
<sequence>REELTHLMGVQVVVKRSNGDKLTVEADLDGTVLAFKEVLESLTQVPPSLQRLIYKGKVLKDENTLASYDVEADQTLYFVKGAVSKPTPTPAAAPAVAPTPPAAAPSQSSPFGILPTNPFASPFGGAMNPFGGAPAGGWGTPPPNVQSMMQNPEMMQQMMDSPMVQNMLSNPEIMRGMMQANPAMRTLLEQNPELNHVMNDPELLRRSMEAMRNPAAMREMMRNQDTALRNIESHPEGFNALRRMYTEVQEPLLNATASNAGIGASNPAFVMPGAVGGSTATSPATTTTTSSTSNPWAAASSSSTSPNPWGTPPSFPSANPFIGGGFDPNMLNNPMVQGMMQQMAENPAMMRSMMEMNPQFQQLDPATRNMMLNPDVLRTMMNPANLHAMMQLQQAMQQSSSGGGTNTLFGAPTAATPGTPFFPGAPASTNPEDLYASQLSQLVDMGFTNREQNLRALQATFGNVNAAVDRILSGLS</sequence>
<dbReference type="FunFam" id="1.10.260.100:FF:000001">
    <property type="entry name" value="Ubiquilin 1"/>
    <property type="match status" value="1"/>
</dbReference>
<feature type="non-terminal residue" evidence="4">
    <location>
        <position position="1"/>
    </location>
</feature>
<dbReference type="InterPro" id="IPR000626">
    <property type="entry name" value="Ubiquitin-like_dom"/>
</dbReference>
<dbReference type="GeneID" id="20817491"/>
<dbReference type="Pfam" id="PF00627">
    <property type="entry name" value="UBA"/>
    <property type="match status" value="1"/>
</dbReference>
<dbReference type="RefSeq" id="XP_009841920.1">
    <property type="nucleotide sequence ID" value="XM_009843618.1"/>
</dbReference>
<dbReference type="GO" id="GO:0005829">
    <property type="term" value="C:cytosol"/>
    <property type="evidence" value="ECO:0007669"/>
    <property type="project" value="TreeGrafter"/>
</dbReference>
<dbReference type="InterPro" id="IPR029071">
    <property type="entry name" value="Ubiquitin-like_domsf"/>
</dbReference>
<evidence type="ECO:0000256" key="1">
    <source>
        <dbReference type="SAM" id="MobiDB-lite"/>
    </source>
</evidence>
<evidence type="ECO:0000259" key="3">
    <source>
        <dbReference type="PROSITE" id="PS50053"/>
    </source>
</evidence>
<dbReference type="SUPFAM" id="SSF54236">
    <property type="entry name" value="Ubiquitin-like"/>
    <property type="match status" value="1"/>
</dbReference>
<dbReference type="Pfam" id="PF00240">
    <property type="entry name" value="ubiquitin"/>
    <property type="match status" value="1"/>
</dbReference>
<dbReference type="InterPro" id="IPR019954">
    <property type="entry name" value="Ubiquitin_CS"/>
</dbReference>
<protein>
    <submittedName>
        <fullName evidence="4">Uncharacterized protein</fullName>
    </submittedName>
</protein>
<dbReference type="GO" id="GO:0006511">
    <property type="term" value="P:ubiquitin-dependent protein catabolic process"/>
    <property type="evidence" value="ECO:0007669"/>
    <property type="project" value="TreeGrafter"/>
</dbReference>
<dbReference type="CDD" id="cd16106">
    <property type="entry name" value="Ubl_Dsk2p_like"/>
    <property type="match status" value="1"/>
</dbReference>
<dbReference type="Pfam" id="PF23195">
    <property type="entry name" value="UBQLN1"/>
    <property type="match status" value="2"/>
</dbReference>
<dbReference type="InterPro" id="IPR006636">
    <property type="entry name" value="STI1_HS-bd"/>
</dbReference>
<dbReference type="Gene3D" id="3.10.20.90">
    <property type="entry name" value="Phosphatidylinositol 3-kinase Catalytic Subunit, Chain A, domain 1"/>
    <property type="match status" value="1"/>
</dbReference>